<dbReference type="SUPFAM" id="SSF54928">
    <property type="entry name" value="RNA-binding domain, RBD"/>
    <property type="match status" value="2"/>
</dbReference>
<dbReference type="SUPFAM" id="SSF48452">
    <property type="entry name" value="TPR-like"/>
    <property type="match status" value="1"/>
</dbReference>
<evidence type="ECO:0000256" key="4">
    <source>
        <dbReference type="ARBA" id="ARBA00023187"/>
    </source>
</evidence>
<evidence type="ECO:0000256" key="2">
    <source>
        <dbReference type="ARBA" id="ARBA00022664"/>
    </source>
</evidence>
<evidence type="ECO:0000256" key="3">
    <source>
        <dbReference type="ARBA" id="ARBA00022737"/>
    </source>
</evidence>
<dbReference type="InterPro" id="IPR012677">
    <property type="entry name" value="Nucleotide-bd_a/b_plait_sf"/>
</dbReference>
<dbReference type="AlphaFoldDB" id="A0A818WZS4"/>
<dbReference type="EMBL" id="CAJNOT010000177">
    <property type="protein sequence ID" value="CAF0880332.1"/>
    <property type="molecule type" value="Genomic_DNA"/>
</dbReference>
<dbReference type="SMART" id="SM00386">
    <property type="entry name" value="HAT"/>
    <property type="match status" value="8"/>
</dbReference>
<evidence type="ECO:0000313" key="9">
    <source>
        <dbReference type="EMBL" id="CAF0880332.1"/>
    </source>
</evidence>
<evidence type="ECO:0000259" key="8">
    <source>
        <dbReference type="PROSITE" id="PS50102"/>
    </source>
</evidence>
<keyword evidence="2" id="KW-0507">mRNA processing</keyword>
<dbReference type="Gene3D" id="1.25.40.10">
    <property type="entry name" value="Tetratricopeptide repeat domain"/>
    <property type="match status" value="2"/>
</dbReference>
<feature type="domain" description="RRM" evidence="8">
    <location>
        <begin position="803"/>
        <end position="881"/>
    </location>
</feature>
<proteinExistence type="predicted"/>
<dbReference type="SMART" id="SM00360">
    <property type="entry name" value="RRM"/>
    <property type="match status" value="2"/>
</dbReference>
<feature type="region of interest" description="Disordered" evidence="7">
    <location>
        <begin position="581"/>
        <end position="693"/>
    </location>
</feature>
<gene>
    <name evidence="10" type="ORF">JBS370_LOCUS11555</name>
    <name evidence="9" type="ORF">ZHD862_LOCUS6352</name>
</gene>
<dbReference type="CDD" id="cd12391">
    <property type="entry name" value="RRM1_SART3"/>
    <property type="match status" value="1"/>
</dbReference>
<dbReference type="GO" id="GO:0008380">
    <property type="term" value="P:RNA splicing"/>
    <property type="evidence" value="ECO:0007669"/>
    <property type="project" value="UniProtKB-KW"/>
</dbReference>
<keyword evidence="6" id="KW-0694">RNA-binding</keyword>
<feature type="compositionally biased region" description="Acidic residues" evidence="7">
    <location>
        <begin position="1"/>
        <end position="46"/>
    </location>
</feature>
<feature type="compositionally biased region" description="Basic and acidic residues" evidence="7">
    <location>
        <begin position="609"/>
        <end position="618"/>
    </location>
</feature>
<dbReference type="EMBL" id="CAJOBD010000894">
    <property type="protein sequence ID" value="CAF3733395.1"/>
    <property type="molecule type" value="Genomic_DNA"/>
</dbReference>
<feature type="domain" description="RRM" evidence="8">
    <location>
        <begin position="705"/>
        <end position="782"/>
    </location>
</feature>
<dbReference type="GO" id="GO:0006397">
    <property type="term" value="P:mRNA processing"/>
    <property type="evidence" value="ECO:0007669"/>
    <property type="project" value="UniProtKB-KW"/>
</dbReference>
<dbReference type="Proteomes" id="UP000663836">
    <property type="component" value="Unassembled WGS sequence"/>
</dbReference>
<keyword evidence="5" id="KW-0539">Nucleus</keyword>
<dbReference type="InterPro" id="IPR000504">
    <property type="entry name" value="RRM_dom"/>
</dbReference>
<feature type="compositionally biased region" description="Polar residues" evidence="7">
    <location>
        <begin position="619"/>
        <end position="645"/>
    </location>
</feature>
<dbReference type="InterPro" id="IPR011990">
    <property type="entry name" value="TPR-like_helical_dom_sf"/>
</dbReference>
<comment type="subcellular location">
    <subcellularLocation>
        <location evidence="1">Nucleus</location>
    </subcellularLocation>
</comment>
<evidence type="ECO:0000313" key="11">
    <source>
        <dbReference type="Proteomes" id="UP000663836"/>
    </source>
</evidence>
<evidence type="ECO:0000313" key="10">
    <source>
        <dbReference type="EMBL" id="CAF3733395.1"/>
    </source>
</evidence>
<organism evidence="10 11">
    <name type="scientific">Rotaria sordida</name>
    <dbReference type="NCBI Taxonomy" id="392033"/>
    <lineage>
        <taxon>Eukaryota</taxon>
        <taxon>Metazoa</taxon>
        <taxon>Spiralia</taxon>
        <taxon>Gnathifera</taxon>
        <taxon>Rotifera</taxon>
        <taxon>Eurotatoria</taxon>
        <taxon>Bdelloidea</taxon>
        <taxon>Philodinida</taxon>
        <taxon>Philodinidae</taxon>
        <taxon>Rotaria</taxon>
    </lineage>
</organism>
<feature type="region of interest" description="Disordered" evidence="7">
    <location>
        <begin position="1"/>
        <end position="53"/>
    </location>
</feature>
<dbReference type="Pfam" id="PF05843">
    <property type="entry name" value="Suf"/>
    <property type="match status" value="1"/>
</dbReference>
<dbReference type="GO" id="GO:0003723">
    <property type="term" value="F:RNA binding"/>
    <property type="evidence" value="ECO:0007669"/>
    <property type="project" value="UniProtKB-UniRule"/>
</dbReference>
<keyword evidence="4" id="KW-0508">mRNA splicing</keyword>
<dbReference type="Proteomes" id="UP000663864">
    <property type="component" value="Unassembled WGS sequence"/>
</dbReference>
<dbReference type="GO" id="GO:0005634">
    <property type="term" value="C:nucleus"/>
    <property type="evidence" value="ECO:0007669"/>
    <property type="project" value="UniProtKB-SubCell"/>
</dbReference>
<name>A0A818WZS4_9BILA</name>
<evidence type="ECO:0000256" key="7">
    <source>
        <dbReference type="SAM" id="MobiDB-lite"/>
    </source>
</evidence>
<dbReference type="InterPro" id="IPR035979">
    <property type="entry name" value="RBD_domain_sf"/>
</dbReference>
<protein>
    <recommendedName>
        <fullName evidence="8">RRM domain-containing protein</fullName>
    </recommendedName>
</protein>
<dbReference type="Gene3D" id="3.30.70.330">
    <property type="match status" value="2"/>
</dbReference>
<evidence type="ECO:0000256" key="1">
    <source>
        <dbReference type="ARBA" id="ARBA00004123"/>
    </source>
</evidence>
<dbReference type="InterPro" id="IPR034217">
    <property type="entry name" value="SART3_RRM1"/>
</dbReference>
<dbReference type="InterPro" id="IPR008847">
    <property type="entry name" value="Suf"/>
</dbReference>
<feature type="compositionally biased region" description="Low complexity" evidence="7">
    <location>
        <begin position="930"/>
        <end position="949"/>
    </location>
</feature>
<dbReference type="PANTHER" id="PTHR17204">
    <property type="entry name" value="PRE-MRNA PROCESSING PROTEIN PRP39-RELATED"/>
    <property type="match status" value="1"/>
</dbReference>
<evidence type="ECO:0000256" key="5">
    <source>
        <dbReference type="ARBA" id="ARBA00023242"/>
    </source>
</evidence>
<accession>A0A818WZS4</accession>
<sequence>MASDDEEMEINKEDIEDDTDDESKGDDDDNDNDDDSTSEDSPDEQIDDSKQETELVAHRDIVQSNPYNYQAYIDYINLARQYGNLEHLRFARQKMSEMFPLTQQLWLDWIRDEMQLLISNTEENKELIQLFERALNDYLSVMIWIEYVQYRLPYYVSLNSIEELRNLFERGLSSCALHITEGNLLWAAYIETEKAILDGILLKYNQNNTNNNDLKEKILQHVDYILTLYRRQLSIPLRGMDTIYYKDYNEFCQQYKEYLPTNYIEKYDLILKNDFDHAIQQLEKCEKFEQELDATKRSVATYRKYIQFEKEPARIQCLYERAIVDNCLDGVLWLSYIDFAEEHLSSTTILQSIFERSLRNCPWVATLWVRYTEYMELTTNTDHSQLKKIYDRALNSDPTNLISFVDIQLAYFQYRRRHYHQELLLLNNQEQCELLKEEIRHICEYACDQYQELFLSSNDPNLFLKYNGQLELYWIHLEIKSFHSIEHARQIWNGRTLMNKTHNQMISNLWKIYYYMEINYGDEKHARKVLYRALNHIQTMDYPLIICDILLEHEKKYGTIQQLKETKDKLRQIKNKIVQIEKPKRQQQQQQQQQQQFNKNNKKQINKGKQKEPKEKSTKVSNNKMDTTASSVQSNGNITEQQQQSPRKRKLSPEETQNVKKKPQASTIDSEGFKIPLPPPPPPSLASSSTSSSMISTTKDIDHLNTVFIANLAFDTTEDAIRQVLSSAGEIKEIRLVKHEWSGKSKGYGYVDFVTSEGYRQALKLDRTPINDRPMYVSEYDRNKSTSNDLTKKFKYATTLEQNKLFISNLPFSLTKEQLQNLFIEKGFKIKDVRLVTHKSGKSKGLAYVEFNDPQEASQAILKFDGTDVDGHTIKVAISNPPQHKQPIKSAPTTQPVVSRAASLGEAPKSTGPRGKGHSQISLVPRKIATTNTKPTSQSTSTTTNTMTNDDFRKMLFSKK</sequence>
<dbReference type="InterPro" id="IPR003107">
    <property type="entry name" value="HAT"/>
</dbReference>
<dbReference type="PROSITE" id="PS50102">
    <property type="entry name" value="RRM"/>
    <property type="match status" value="2"/>
</dbReference>
<comment type="caution">
    <text evidence="10">The sequence shown here is derived from an EMBL/GenBank/DDBJ whole genome shotgun (WGS) entry which is preliminary data.</text>
</comment>
<dbReference type="PANTHER" id="PTHR17204:SF25">
    <property type="entry name" value="RRM DOMAIN-CONTAINING PROTEIN"/>
    <property type="match status" value="1"/>
</dbReference>
<reference evidence="10" key="1">
    <citation type="submission" date="2021-02" db="EMBL/GenBank/DDBJ databases">
        <authorList>
            <person name="Nowell W R."/>
        </authorList>
    </citation>
    <scope>NUCLEOTIDE SEQUENCE</scope>
</reference>
<keyword evidence="3" id="KW-0677">Repeat</keyword>
<evidence type="ECO:0000256" key="6">
    <source>
        <dbReference type="PROSITE-ProRule" id="PRU00176"/>
    </source>
</evidence>
<dbReference type="Pfam" id="PF00076">
    <property type="entry name" value="RRM_1"/>
    <property type="match status" value="2"/>
</dbReference>
<feature type="region of interest" description="Disordered" evidence="7">
    <location>
        <begin position="880"/>
        <end position="960"/>
    </location>
</feature>
<feature type="compositionally biased region" description="Low complexity" evidence="7">
    <location>
        <begin position="586"/>
        <end position="599"/>
    </location>
</feature>